<organism evidence="1 2">
    <name type="scientific">Lentinula detonsa</name>
    <dbReference type="NCBI Taxonomy" id="2804962"/>
    <lineage>
        <taxon>Eukaryota</taxon>
        <taxon>Fungi</taxon>
        <taxon>Dikarya</taxon>
        <taxon>Basidiomycota</taxon>
        <taxon>Agaricomycotina</taxon>
        <taxon>Agaricomycetes</taxon>
        <taxon>Agaricomycetidae</taxon>
        <taxon>Agaricales</taxon>
        <taxon>Marasmiineae</taxon>
        <taxon>Omphalotaceae</taxon>
        <taxon>Lentinula</taxon>
    </lineage>
</organism>
<proteinExistence type="predicted"/>
<evidence type="ECO:0000313" key="2">
    <source>
        <dbReference type="Proteomes" id="UP001163850"/>
    </source>
</evidence>
<accession>A0AA38PZ71</accession>
<dbReference type="SUPFAM" id="SSF52047">
    <property type="entry name" value="RNI-like"/>
    <property type="match status" value="1"/>
</dbReference>
<gene>
    <name evidence="1" type="ORF">F5890DRAFT_1517537</name>
</gene>
<dbReference type="Gene3D" id="3.80.10.10">
    <property type="entry name" value="Ribonuclease Inhibitor"/>
    <property type="match status" value="1"/>
</dbReference>
<name>A0AA38PZ71_9AGAR</name>
<sequence length="588" mass="66437">MNALDLDIHPCSFLTRAAGLERPIGFESLPIELDHLIADEIGADAITLSALTLVSRKLYDAFNQELFRSVNRAEALVTLASSQNERYPLQNSHPATFVKHLNIWVPHKSYDPPSNRKEVKLLRIVERYLPLALRNISVYGQKAALRSLMIDLFIGTTSFAKLVGNIDEEKQAFAALREVSLRCCFLVSDFRQSLARLRMALGPSLQSIELLRPLEGEADPRLFSKILGQIGERCGNLTRLCIELPDQPQQTFRNLQTVFTSSTFCFPSLRVFSFTDVRFSRPEDISQVVDITSFLRRHPGIEELEYQCLYEISLVGILPKLTRFCGFSSEAVDVCGSYEGMRPLETIVISLNRGDELQRTELVAALRKVPTVRRLIVQDTWDHHFYVHGLNSLNIRSIVEACPNLTHLQCTFDVNATEKLQQNLCVIGSLSTLQHLKLDTVKSFDKCIQDAYGFMTFQAEDMLSFVESSGQELMLAIGHAFGRHQAFQTALVVIFGWFGPLIGTIHSPPIELRFAISNEHDGFYIEDQNDNKEWDFGTFTRRAPGCDCVRYLATEREIGDIIFHSPSRVKYSGSLQLHGNLDNRGLQA</sequence>
<comment type="caution">
    <text evidence="1">The sequence shown here is derived from an EMBL/GenBank/DDBJ whole genome shotgun (WGS) entry which is preliminary data.</text>
</comment>
<dbReference type="InterPro" id="IPR032675">
    <property type="entry name" value="LRR_dom_sf"/>
</dbReference>
<evidence type="ECO:0000313" key="1">
    <source>
        <dbReference type="EMBL" id="KAJ3984375.1"/>
    </source>
</evidence>
<protein>
    <submittedName>
        <fullName evidence="1">Uncharacterized protein</fullName>
    </submittedName>
</protein>
<dbReference type="Proteomes" id="UP001163850">
    <property type="component" value="Unassembled WGS sequence"/>
</dbReference>
<dbReference type="EMBL" id="MU801991">
    <property type="protein sequence ID" value="KAJ3984375.1"/>
    <property type="molecule type" value="Genomic_DNA"/>
</dbReference>
<dbReference type="AlphaFoldDB" id="A0AA38PZ71"/>
<reference evidence="1" key="1">
    <citation type="submission" date="2022-08" db="EMBL/GenBank/DDBJ databases">
        <authorList>
            <consortium name="DOE Joint Genome Institute"/>
            <person name="Min B."/>
            <person name="Riley R."/>
            <person name="Sierra-Patev S."/>
            <person name="Naranjo-Ortiz M."/>
            <person name="Looney B."/>
            <person name="Konkel Z."/>
            <person name="Slot J.C."/>
            <person name="Sakamoto Y."/>
            <person name="Steenwyk J.L."/>
            <person name="Rokas A."/>
            <person name="Carro J."/>
            <person name="Camarero S."/>
            <person name="Ferreira P."/>
            <person name="Molpeceres G."/>
            <person name="Ruiz-Duenas F.J."/>
            <person name="Serrano A."/>
            <person name="Henrissat B."/>
            <person name="Drula E."/>
            <person name="Hughes K.W."/>
            <person name="Mata J.L."/>
            <person name="Ishikawa N.K."/>
            <person name="Vargas-Isla R."/>
            <person name="Ushijima S."/>
            <person name="Smith C.A."/>
            <person name="Ahrendt S."/>
            <person name="Andreopoulos W."/>
            <person name="He G."/>
            <person name="Labutti K."/>
            <person name="Lipzen A."/>
            <person name="Ng V."/>
            <person name="Sandor L."/>
            <person name="Barry K."/>
            <person name="Martinez A.T."/>
            <person name="Xiao Y."/>
            <person name="Gibbons J.G."/>
            <person name="Terashima K."/>
            <person name="Hibbett D.S."/>
            <person name="Grigoriev I.V."/>
        </authorList>
    </citation>
    <scope>NUCLEOTIDE SEQUENCE</scope>
    <source>
        <strain evidence="1">TFB7829</strain>
    </source>
</reference>